<organism evidence="2 3">
    <name type="scientific">Microbacterium oxydans</name>
    <dbReference type="NCBI Taxonomy" id="82380"/>
    <lineage>
        <taxon>Bacteria</taxon>
        <taxon>Bacillati</taxon>
        <taxon>Actinomycetota</taxon>
        <taxon>Actinomycetes</taxon>
        <taxon>Micrococcales</taxon>
        <taxon>Microbacteriaceae</taxon>
        <taxon>Microbacterium</taxon>
    </lineage>
</organism>
<evidence type="ECO:0000313" key="2">
    <source>
        <dbReference type="EMBL" id="AZS39964.1"/>
    </source>
</evidence>
<name>A0A3S9WIP6_9MICO</name>
<feature type="compositionally biased region" description="Polar residues" evidence="1">
    <location>
        <begin position="1"/>
        <end position="13"/>
    </location>
</feature>
<dbReference type="Proteomes" id="UP000274841">
    <property type="component" value="Chromosome"/>
</dbReference>
<accession>A0A3S9WIP6</accession>
<dbReference type="EMBL" id="CP031422">
    <property type="protein sequence ID" value="AZS39964.1"/>
    <property type="molecule type" value="Genomic_DNA"/>
</dbReference>
<protein>
    <submittedName>
        <fullName evidence="2">Uncharacterized protein</fullName>
    </submittedName>
</protein>
<evidence type="ECO:0000313" key="3">
    <source>
        <dbReference type="Proteomes" id="UP000274841"/>
    </source>
</evidence>
<dbReference type="KEGG" id="moy:CVS54_01282"/>
<dbReference type="RefSeq" id="WP_127011968.1">
    <property type="nucleotide sequence ID" value="NZ_CP031422.1"/>
</dbReference>
<gene>
    <name evidence="2" type="ORF">CVS54_01282</name>
</gene>
<evidence type="ECO:0000256" key="1">
    <source>
        <dbReference type="SAM" id="MobiDB-lite"/>
    </source>
</evidence>
<proteinExistence type="predicted"/>
<dbReference type="AlphaFoldDB" id="A0A3S9WIP6"/>
<reference evidence="2 3" key="1">
    <citation type="submission" date="2018-08" db="EMBL/GenBank/DDBJ databases">
        <title>Microbacterium oxydans strain HG3.</title>
        <authorList>
            <person name="ORTET P."/>
        </authorList>
    </citation>
    <scope>NUCLEOTIDE SEQUENCE [LARGE SCALE GENOMIC DNA]</scope>
    <source>
        <strain evidence="2 3">HG3</strain>
    </source>
</reference>
<feature type="region of interest" description="Disordered" evidence="1">
    <location>
        <begin position="1"/>
        <end position="20"/>
    </location>
</feature>
<sequence length="67" mass="7142">MSSQQMTARTMSMTLDPMRANPVTSAVASIRDLQTSLAPSGGAVREAGRRQVDALVATGFYSVSPRR</sequence>